<dbReference type="Gene3D" id="1.25.40.20">
    <property type="entry name" value="Ankyrin repeat-containing domain"/>
    <property type="match status" value="1"/>
</dbReference>
<dbReference type="SMART" id="SM00248">
    <property type="entry name" value="ANK"/>
    <property type="match status" value="3"/>
</dbReference>
<protein>
    <submittedName>
        <fullName evidence="2">Uncharacterized protein</fullName>
    </submittedName>
</protein>
<feature type="region of interest" description="Disordered" evidence="1">
    <location>
        <begin position="1"/>
        <end position="20"/>
    </location>
</feature>
<dbReference type="InterPro" id="IPR039146">
    <property type="entry name" value="GPANK1"/>
</dbReference>
<organism evidence="2 3">
    <name type="scientific">Monopterus albus</name>
    <name type="common">Swamp eel</name>
    <dbReference type="NCBI Taxonomy" id="43700"/>
    <lineage>
        <taxon>Eukaryota</taxon>
        <taxon>Metazoa</taxon>
        <taxon>Chordata</taxon>
        <taxon>Craniata</taxon>
        <taxon>Vertebrata</taxon>
        <taxon>Euteleostomi</taxon>
        <taxon>Actinopterygii</taxon>
        <taxon>Neopterygii</taxon>
        <taxon>Teleostei</taxon>
        <taxon>Neoteleostei</taxon>
        <taxon>Acanthomorphata</taxon>
        <taxon>Anabantaria</taxon>
        <taxon>Synbranchiformes</taxon>
        <taxon>Synbranchidae</taxon>
        <taxon>Monopterus</taxon>
    </lineage>
</organism>
<proteinExistence type="predicted"/>
<evidence type="ECO:0000313" key="2">
    <source>
        <dbReference type="Ensembl" id="ENSMALP00000003780.1"/>
    </source>
</evidence>
<name>A0A3Q3Q3T1_MONAL</name>
<dbReference type="Proteomes" id="UP000261600">
    <property type="component" value="Unplaced"/>
</dbReference>
<sequence>MATLGFTPASEQDVFSIEREQSSRKASSVLSGISGKEARQFYENLMKGNKKQPVVSRRDDRAHHSRQKNQESGRRMGRRARAVEIQQGQTDFGLRFLRCAHEGDISGLKELLSKGVDINFQDTFFWTAVMCASWSGQRAAVRLLLQHGAAWVGVVDTQGRDAQDLAREAGHNEVLDELENYGISTQKDMQMDSRLANSQLHCPSASVV</sequence>
<dbReference type="PANTHER" id="PTHR20923:SF1">
    <property type="entry name" value="G PATCH DOMAIN AND ANKYRIN REPEAT-CONTAINING PROTEIN 1"/>
    <property type="match status" value="1"/>
</dbReference>
<dbReference type="PANTHER" id="PTHR20923">
    <property type="entry name" value="BAT4 PROTEIN-RELATED"/>
    <property type="match status" value="1"/>
</dbReference>
<feature type="compositionally biased region" description="Basic and acidic residues" evidence="1">
    <location>
        <begin position="56"/>
        <end position="74"/>
    </location>
</feature>
<accession>A0A3Q3Q3T1</accession>
<dbReference type="Pfam" id="PF12796">
    <property type="entry name" value="Ank_2"/>
    <property type="match status" value="1"/>
</dbReference>
<keyword evidence="3" id="KW-1185">Reference proteome</keyword>
<dbReference type="InterPro" id="IPR002110">
    <property type="entry name" value="Ankyrin_rpt"/>
</dbReference>
<reference evidence="2" key="2">
    <citation type="submission" date="2025-09" db="UniProtKB">
        <authorList>
            <consortium name="Ensembl"/>
        </authorList>
    </citation>
    <scope>IDENTIFICATION</scope>
</reference>
<dbReference type="InterPro" id="IPR036770">
    <property type="entry name" value="Ankyrin_rpt-contain_sf"/>
</dbReference>
<dbReference type="SUPFAM" id="SSF48403">
    <property type="entry name" value="Ankyrin repeat"/>
    <property type="match status" value="1"/>
</dbReference>
<evidence type="ECO:0000313" key="3">
    <source>
        <dbReference type="Proteomes" id="UP000261600"/>
    </source>
</evidence>
<feature type="region of interest" description="Disordered" evidence="1">
    <location>
        <begin position="45"/>
        <end position="79"/>
    </location>
</feature>
<dbReference type="Ensembl" id="ENSMALT00000003877.1">
    <property type="protein sequence ID" value="ENSMALP00000003780.1"/>
    <property type="gene ID" value="ENSMALG00000002757.1"/>
</dbReference>
<reference evidence="2" key="1">
    <citation type="submission" date="2025-08" db="UniProtKB">
        <authorList>
            <consortium name="Ensembl"/>
        </authorList>
    </citation>
    <scope>IDENTIFICATION</scope>
</reference>
<evidence type="ECO:0000256" key="1">
    <source>
        <dbReference type="SAM" id="MobiDB-lite"/>
    </source>
</evidence>
<dbReference type="AlphaFoldDB" id="A0A3Q3Q3T1"/>